<reference evidence="3" key="1">
    <citation type="journal article" date="2017" name="Nat. Ecol. Evol.">
        <title>Genome expansion and lineage-specific genetic innovations in the forest pathogenic fungi Armillaria.</title>
        <authorList>
            <person name="Sipos G."/>
            <person name="Prasanna A.N."/>
            <person name="Walter M.C."/>
            <person name="O'Connor E."/>
            <person name="Balint B."/>
            <person name="Krizsan K."/>
            <person name="Kiss B."/>
            <person name="Hess J."/>
            <person name="Varga T."/>
            <person name="Slot J."/>
            <person name="Riley R."/>
            <person name="Boka B."/>
            <person name="Rigling D."/>
            <person name="Barry K."/>
            <person name="Lee J."/>
            <person name="Mihaltcheva S."/>
            <person name="LaButti K."/>
            <person name="Lipzen A."/>
            <person name="Waldron R."/>
            <person name="Moloney N.M."/>
            <person name="Sperisen C."/>
            <person name="Kredics L."/>
            <person name="Vagvoelgyi C."/>
            <person name="Patrignani A."/>
            <person name="Fitzpatrick D."/>
            <person name="Nagy I."/>
            <person name="Doyle S."/>
            <person name="Anderson J.B."/>
            <person name="Grigoriev I.V."/>
            <person name="Gueldener U."/>
            <person name="Muensterkoetter M."/>
            <person name="Nagy L.G."/>
        </authorList>
    </citation>
    <scope>NUCLEOTIDE SEQUENCE [LARGE SCALE GENOMIC DNA]</scope>
    <source>
        <strain evidence="3">C18/9</strain>
    </source>
</reference>
<dbReference type="EMBL" id="FUEG01000004">
    <property type="protein sequence ID" value="SJL03195.1"/>
    <property type="molecule type" value="Genomic_DNA"/>
</dbReference>
<gene>
    <name evidence="2" type="ORF">ARMOST_06541</name>
</gene>
<evidence type="ECO:0000313" key="2">
    <source>
        <dbReference type="EMBL" id="SJL03195.1"/>
    </source>
</evidence>
<organism evidence="2 3">
    <name type="scientific">Armillaria ostoyae</name>
    <name type="common">Armillaria root rot fungus</name>
    <dbReference type="NCBI Taxonomy" id="47428"/>
    <lineage>
        <taxon>Eukaryota</taxon>
        <taxon>Fungi</taxon>
        <taxon>Dikarya</taxon>
        <taxon>Basidiomycota</taxon>
        <taxon>Agaricomycotina</taxon>
        <taxon>Agaricomycetes</taxon>
        <taxon>Agaricomycetidae</taxon>
        <taxon>Agaricales</taxon>
        <taxon>Marasmiineae</taxon>
        <taxon>Physalacriaceae</taxon>
        <taxon>Armillaria</taxon>
    </lineage>
</organism>
<name>A0A284R3D5_ARMOS</name>
<protein>
    <recommendedName>
        <fullName evidence="1">BTB domain-containing protein</fullName>
    </recommendedName>
</protein>
<dbReference type="Gene3D" id="3.30.710.10">
    <property type="entry name" value="Potassium Channel Kv1.1, Chain A"/>
    <property type="match status" value="1"/>
</dbReference>
<dbReference type="OrthoDB" id="3217871at2759"/>
<sequence length="313" mass="35973">MDSGSLRRSRDFWLEEGDIVLKAESTLFRVTRGILVYHSPVLLQMILQGSPDPTSETVISGCRVIKVDDSAVDWQHFLKAIHDPSYYDPTRETPFAVIAGILRLSTKYQAQTLQKTAVEHLQRIFPTTIDEWDRRADNDTIQKFRGRTIAIINLAQETNHQILLPSAMAYSWAIGLDGLLDGLPSYDGSHVELDWDTKRKCIRARDKLIQAVRGRLLEFILGKGAGRCVTKAKCDEGRLLSLKIWEKFFGDSVIPTPFRFMVNWTDLSTRLCEHCIADGRNSFLTARWLLWDELPSYFDLPSWEVLRRREEDD</sequence>
<evidence type="ECO:0000259" key="1">
    <source>
        <dbReference type="Pfam" id="PF00651"/>
    </source>
</evidence>
<dbReference type="SUPFAM" id="SSF54695">
    <property type="entry name" value="POZ domain"/>
    <property type="match status" value="1"/>
</dbReference>
<feature type="domain" description="BTB" evidence="1">
    <location>
        <begin position="18"/>
        <end position="122"/>
    </location>
</feature>
<dbReference type="Proteomes" id="UP000219338">
    <property type="component" value="Unassembled WGS sequence"/>
</dbReference>
<keyword evidence="3" id="KW-1185">Reference proteome</keyword>
<dbReference type="InterPro" id="IPR000210">
    <property type="entry name" value="BTB/POZ_dom"/>
</dbReference>
<accession>A0A284R3D5</accession>
<proteinExistence type="predicted"/>
<dbReference type="Pfam" id="PF00651">
    <property type="entry name" value="BTB"/>
    <property type="match status" value="1"/>
</dbReference>
<evidence type="ECO:0000313" key="3">
    <source>
        <dbReference type="Proteomes" id="UP000219338"/>
    </source>
</evidence>
<dbReference type="InterPro" id="IPR011333">
    <property type="entry name" value="SKP1/BTB/POZ_sf"/>
</dbReference>
<dbReference type="OMA" id="CIRARDK"/>
<dbReference type="AlphaFoldDB" id="A0A284R3D5"/>